<dbReference type="Proteomes" id="UP001251374">
    <property type="component" value="Unassembled WGS sequence"/>
</dbReference>
<sequence>MKHSAKKTKVFLLSVGAVMVERKGCSAADVQRAAIELFEGNRVAANHWLHQEAVGLGGKRPIDVMERDPQQVLDLIGRLEHGVFT</sequence>
<evidence type="ECO:0000313" key="3">
    <source>
        <dbReference type="Proteomes" id="UP001251374"/>
    </source>
</evidence>
<feature type="domain" description="Antitoxin Xre/MbcA/ParS-like toxin-binding" evidence="1">
    <location>
        <begin position="33"/>
        <end position="82"/>
    </location>
</feature>
<evidence type="ECO:0000259" key="1">
    <source>
        <dbReference type="Pfam" id="PF09722"/>
    </source>
</evidence>
<keyword evidence="3" id="KW-1185">Reference proteome</keyword>
<comment type="caution">
    <text evidence="2">The sequence shown here is derived from an EMBL/GenBank/DDBJ whole genome shotgun (WGS) entry which is preliminary data.</text>
</comment>
<evidence type="ECO:0000313" key="2">
    <source>
        <dbReference type="EMBL" id="MDR5907842.1"/>
    </source>
</evidence>
<dbReference type="Pfam" id="PF09722">
    <property type="entry name" value="Xre_MbcA_ParS_C"/>
    <property type="match status" value="1"/>
</dbReference>
<dbReference type="RefSeq" id="WP_309725521.1">
    <property type="nucleotide sequence ID" value="NZ_JARWAM010000034.1"/>
</dbReference>
<dbReference type="InterPro" id="IPR024467">
    <property type="entry name" value="Xre/MbcA/ParS-like_toxin-bd"/>
</dbReference>
<name>A0ABU1HKM7_9GAMM</name>
<gene>
    <name evidence="2" type="ORF">QC821_21435</name>
</gene>
<protein>
    <submittedName>
        <fullName evidence="2">DUF2384 domain-containing protein</fullName>
    </submittedName>
</protein>
<organism evidence="2 3">
    <name type="scientific">Franzmannia qiaohouensis</name>
    <dbReference type="NCBI Taxonomy" id="1329370"/>
    <lineage>
        <taxon>Bacteria</taxon>
        <taxon>Pseudomonadati</taxon>
        <taxon>Pseudomonadota</taxon>
        <taxon>Gammaproteobacteria</taxon>
        <taxon>Oceanospirillales</taxon>
        <taxon>Halomonadaceae</taxon>
        <taxon>Franzmannia</taxon>
    </lineage>
</organism>
<accession>A0ABU1HKM7</accession>
<dbReference type="EMBL" id="JARWAM010000034">
    <property type="protein sequence ID" value="MDR5907842.1"/>
    <property type="molecule type" value="Genomic_DNA"/>
</dbReference>
<reference evidence="2 3" key="1">
    <citation type="submission" date="2023-04" db="EMBL/GenBank/DDBJ databases">
        <title>A long-awaited taxogenomic arrangement of the family Halomonadaceae.</title>
        <authorList>
            <person name="De La Haba R."/>
            <person name="Chuvochina M."/>
            <person name="Wittouck S."/>
            <person name="Arahal D.R."/>
            <person name="Sanchez-Porro C."/>
            <person name="Hugenholtz P."/>
            <person name="Ventosa A."/>
        </authorList>
    </citation>
    <scope>NUCLEOTIDE SEQUENCE [LARGE SCALE GENOMIC DNA]</scope>
    <source>
        <strain evidence="2 3">DSM 26770</strain>
    </source>
</reference>
<proteinExistence type="predicted"/>